<dbReference type="OrthoDB" id="264685at2759"/>
<accession>A0A640K7T4</accession>
<dbReference type="VEuPathDB" id="TriTrypDB:LtaPh_0401661"/>
<evidence type="ECO:0008006" key="4">
    <source>
        <dbReference type="Google" id="ProtNLM"/>
    </source>
</evidence>
<dbReference type="InterPro" id="IPR009030">
    <property type="entry name" value="Growth_fac_rcpt_cys_sf"/>
</dbReference>
<organism evidence="2 3">
    <name type="scientific">Leishmania tarentolae</name>
    <name type="common">Sauroleishmania tarentolae</name>
    <dbReference type="NCBI Taxonomy" id="5689"/>
    <lineage>
        <taxon>Eukaryota</taxon>
        <taxon>Discoba</taxon>
        <taxon>Euglenozoa</taxon>
        <taxon>Kinetoplastea</taxon>
        <taxon>Metakinetoplastina</taxon>
        <taxon>Trypanosomatida</taxon>
        <taxon>Trypanosomatidae</taxon>
        <taxon>Leishmaniinae</taxon>
        <taxon>Leishmania</taxon>
        <taxon>lizard Leishmania</taxon>
    </lineage>
</organism>
<evidence type="ECO:0000313" key="3">
    <source>
        <dbReference type="Proteomes" id="UP000419144"/>
    </source>
</evidence>
<reference evidence="2" key="1">
    <citation type="submission" date="2019-11" db="EMBL/GenBank/DDBJ databases">
        <title>Leishmania tarentolae CDS.</title>
        <authorList>
            <person name="Goto Y."/>
            <person name="Yamagishi J."/>
        </authorList>
    </citation>
    <scope>NUCLEOTIDE SEQUENCE [LARGE SCALE GENOMIC DNA]</scope>
    <source>
        <strain evidence="2">Parrot Tar II</strain>
    </source>
</reference>
<feature type="region of interest" description="Disordered" evidence="1">
    <location>
        <begin position="1"/>
        <end position="42"/>
    </location>
</feature>
<dbReference type="AlphaFoldDB" id="A0A640K7T4"/>
<protein>
    <recommendedName>
        <fullName evidence="4">Surface antigen-like protein</fullName>
    </recommendedName>
</protein>
<evidence type="ECO:0000256" key="1">
    <source>
        <dbReference type="SAM" id="MobiDB-lite"/>
    </source>
</evidence>
<name>A0A640K7T4_LEITA</name>
<evidence type="ECO:0000313" key="2">
    <source>
        <dbReference type="EMBL" id="GET85620.1"/>
    </source>
</evidence>
<dbReference type="SUPFAM" id="SSF57184">
    <property type="entry name" value="Growth factor receptor domain"/>
    <property type="match status" value="1"/>
</dbReference>
<keyword evidence="3" id="KW-1185">Reference proteome</keyword>
<sequence length="673" mass="69774">MQQNGPLCAHPKQHSSRPLQHLVSPDSKAPLPATPSRVPHTGSRHAVALVERPLAPTPLPPPTFRSLPLPPISSLPPPRVTLPVSPPPPPPVRPCRRACVHVHRVTLAAPSRQRLTPPPSPTLPSHSIRVSSFFLPIQRHAMAPFAPRCCALALLCAVLVLAGALVRAEPSTVTSDITMTNELFDGYTMTLDLSSSSADVVTVQLMNSQVSGKGFTVSSSRGGTPSSARLSMSMTSTTVTQSVITFSGVMPANSDIRIVATTGTLAPTQSLFDFRGLALDESVTFTVENTAVTWPKDSMNTGSILLINPGKNAVGIKSASGLFVFNATATRGASVVKVSTQSSFPITKGSALAIDYGTCDMCSSALLSIDVPLVVDSSSLLRVANCKVTGAGNGLLSSAGSTTVKDMSAYLIYDNVVAMGGLFSFQSGLENSGAYPFRVSDNSIVSFLSLRAPSTGIATGHKIPSEVIQSQSVGGDCVIGNTHLTTTSDYVGRGLNVNTIVDAWGASNGICVNAKCVPGNTRPGSTPPAGKPCTCQCSSTSHNPPFCTAVPDPMQNGILNAKCAVPNCATCDRLEPSKRCTQCNNGYSVNVDYQCKIIPTTTTTTTTTTTRPPACVAPGCSKCMPGSGTVCSSCRNGYTLLHGACKPNVSGAPGVHTASLAAVVSVVAALYAL</sequence>
<dbReference type="EMBL" id="BLBS01000004">
    <property type="protein sequence ID" value="GET85620.1"/>
    <property type="molecule type" value="Genomic_DNA"/>
</dbReference>
<dbReference type="Proteomes" id="UP000419144">
    <property type="component" value="Unassembled WGS sequence"/>
</dbReference>
<gene>
    <name evidence="2" type="ORF">LtaPh_0401661</name>
</gene>
<comment type="caution">
    <text evidence="2">The sequence shown here is derived from an EMBL/GenBank/DDBJ whole genome shotgun (WGS) entry which is preliminary data.</text>
</comment>
<proteinExistence type="predicted"/>